<dbReference type="Pfam" id="PF05050">
    <property type="entry name" value="Methyltransf_21"/>
    <property type="match status" value="1"/>
</dbReference>
<reference evidence="2 3" key="1">
    <citation type="submission" date="2019-02" db="EMBL/GenBank/DDBJ databases">
        <title>Genome of Pseudomonas korensis isolated from heavy metal contaminated environment.</title>
        <authorList>
            <person name="Ayangbenro A.S."/>
            <person name="Babalola O."/>
        </authorList>
    </citation>
    <scope>NUCLEOTIDE SEQUENCE [LARGE SCALE GENOMIC DNA]</scope>
    <source>
        <strain evidence="2 3">AB36</strain>
    </source>
</reference>
<dbReference type="Proteomes" id="UP000291107">
    <property type="component" value="Unassembled WGS sequence"/>
</dbReference>
<sequence length="281" mass="32104">MTFISYAQNFEDVRLWRALKQFEHGFYIDVGANDPNHDSVTKAFYDHGWHGINVEPMQDYYDALCQQRPRDTTVQCIASDQPGAVTFYGIPDTGLSTADPVVAQQRKDLGMTVQSFTVEARTLTSLCEQHAPDRPIHFLKIDVEGHEETVLRGMDFNRFRPWIILIETPWLRDHTWEHLVTDAGYQSILFDGLNTWFLANEHLNLKPAFDIPPCNLDNFQLCRGHALAHPLTTPSPDESDTAKQLAEALHRAEQAESQLHALQNSRTVRAAQKLRNVLRRA</sequence>
<organism evidence="2 3">
    <name type="scientific">Pseudomonas koreensis</name>
    <dbReference type="NCBI Taxonomy" id="198620"/>
    <lineage>
        <taxon>Bacteria</taxon>
        <taxon>Pseudomonadati</taxon>
        <taxon>Pseudomonadota</taxon>
        <taxon>Gammaproteobacteria</taxon>
        <taxon>Pseudomonadales</taxon>
        <taxon>Pseudomonadaceae</taxon>
        <taxon>Pseudomonas</taxon>
    </lineage>
</organism>
<dbReference type="GO" id="GO:0005737">
    <property type="term" value="C:cytoplasm"/>
    <property type="evidence" value="ECO:0007669"/>
    <property type="project" value="GOC"/>
</dbReference>
<dbReference type="InterPro" id="IPR029063">
    <property type="entry name" value="SAM-dependent_MTases_sf"/>
</dbReference>
<feature type="domain" description="Methyltransferase FkbM" evidence="1">
    <location>
        <begin position="29"/>
        <end position="170"/>
    </location>
</feature>
<dbReference type="EMBL" id="SEUB01000003">
    <property type="protein sequence ID" value="RYM42781.1"/>
    <property type="molecule type" value="Genomic_DNA"/>
</dbReference>
<keyword evidence="2" id="KW-0489">Methyltransferase</keyword>
<comment type="caution">
    <text evidence="2">The sequence shown here is derived from an EMBL/GenBank/DDBJ whole genome shotgun (WGS) entry which is preliminary data.</text>
</comment>
<dbReference type="GO" id="GO:0016197">
    <property type="term" value="P:endosomal transport"/>
    <property type="evidence" value="ECO:0007669"/>
    <property type="project" value="TreeGrafter"/>
</dbReference>
<dbReference type="GO" id="GO:0005886">
    <property type="term" value="C:plasma membrane"/>
    <property type="evidence" value="ECO:0007669"/>
    <property type="project" value="TreeGrafter"/>
</dbReference>
<dbReference type="NCBIfam" id="TIGR01444">
    <property type="entry name" value="fkbM_fam"/>
    <property type="match status" value="1"/>
</dbReference>
<proteinExistence type="predicted"/>
<name>A0A4Q4L9X5_9PSED</name>
<dbReference type="RefSeq" id="WP_129998317.1">
    <property type="nucleotide sequence ID" value="NZ_SEUB01000003.1"/>
</dbReference>
<dbReference type="GO" id="GO:0032259">
    <property type="term" value="P:methylation"/>
    <property type="evidence" value="ECO:0007669"/>
    <property type="project" value="UniProtKB-KW"/>
</dbReference>
<dbReference type="PANTHER" id="PTHR34009:SF2">
    <property type="entry name" value="PROTEIN STAR"/>
    <property type="match status" value="1"/>
</dbReference>
<dbReference type="InterPro" id="IPR006342">
    <property type="entry name" value="FkbM_mtfrase"/>
</dbReference>
<evidence type="ECO:0000313" key="2">
    <source>
        <dbReference type="EMBL" id="RYM42781.1"/>
    </source>
</evidence>
<dbReference type="GO" id="GO:0008168">
    <property type="term" value="F:methyltransferase activity"/>
    <property type="evidence" value="ECO:0007669"/>
    <property type="project" value="UniProtKB-KW"/>
</dbReference>
<gene>
    <name evidence="2" type="ORF">EVS84_10085</name>
</gene>
<dbReference type="InterPro" id="IPR053202">
    <property type="entry name" value="EGF_Rcpt_Signaling_Reg"/>
</dbReference>
<dbReference type="PANTHER" id="PTHR34009">
    <property type="entry name" value="PROTEIN STAR"/>
    <property type="match status" value="1"/>
</dbReference>
<accession>A0A4Q4L9X5</accession>
<dbReference type="Gene3D" id="3.40.50.150">
    <property type="entry name" value="Vaccinia Virus protein VP39"/>
    <property type="match status" value="1"/>
</dbReference>
<keyword evidence="2" id="KW-0808">Transferase</keyword>
<dbReference type="AlphaFoldDB" id="A0A4Q4L9X5"/>
<evidence type="ECO:0000259" key="1">
    <source>
        <dbReference type="Pfam" id="PF05050"/>
    </source>
</evidence>
<evidence type="ECO:0000313" key="3">
    <source>
        <dbReference type="Proteomes" id="UP000291107"/>
    </source>
</evidence>
<dbReference type="SUPFAM" id="SSF53335">
    <property type="entry name" value="S-adenosyl-L-methionine-dependent methyltransferases"/>
    <property type="match status" value="1"/>
</dbReference>
<dbReference type="GO" id="GO:0006888">
    <property type="term" value="P:endoplasmic reticulum to Golgi vesicle-mediated transport"/>
    <property type="evidence" value="ECO:0007669"/>
    <property type="project" value="TreeGrafter"/>
</dbReference>
<protein>
    <submittedName>
        <fullName evidence="2">FkbM family methyltransferase</fullName>
    </submittedName>
</protein>